<feature type="compositionally biased region" description="Basic and acidic residues" evidence="1">
    <location>
        <begin position="30"/>
        <end position="47"/>
    </location>
</feature>
<keyword evidence="3" id="KW-1185">Reference proteome</keyword>
<evidence type="ECO:0000313" key="2">
    <source>
        <dbReference type="EMBL" id="ABC27355.1"/>
    </source>
</evidence>
<dbReference type="HOGENOM" id="CLU_3168723_0_0_6"/>
<dbReference type="EMBL" id="CP000155">
    <property type="protein sequence ID" value="ABC27355.1"/>
    <property type="molecule type" value="Genomic_DNA"/>
</dbReference>
<sequence length="47" mass="5133">MNSPTQRNPPKPGATPGLEKQKTRLAAHSPTHDERESGCYKASLSKE</sequence>
<proteinExistence type="predicted"/>
<dbReference type="KEGG" id="hch:HCH_00445"/>
<evidence type="ECO:0000256" key="1">
    <source>
        <dbReference type="SAM" id="MobiDB-lite"/>
    </source>
</evidence>
<feature type="region of interest" description="Disordered" evidence="1">
    <location>
        <begin position="1"/>
        <end position="47"/>
    </location>
</feature>
<organism evidence="2 3">
    <name type="scientific">Hahella chejuensis (strain KCTC 2396)</name>
    <dbReference type="NCBI Taxonomy" id="349521"/>
    <lineage>
        <taxon>Bacteria</taxon>
        <taxon>Pseudomonadati</taxon>
        <taxon>Pseudomonadota</taxon>
        <taxon>Gammaproteobacteria</taxon>
        <taxon>Oceanospirillales</taxon>
        <taxon>Hahellaceae</taxon>
        <taxon>Hahella</taxon>
    </lineage>
</organism>
<accession>Q2SPR9</accession>
<dbReference type="AlphaFoldDB" id="Q2SPR9"/>
<evidence type="ECO:0000313" key="3">
    <source>
        <dbReference type="Proteomes" id="UP000000238"/>
    </source>
</evidence>
<gene>
    <name evidence="2" type="ordered locus">HCH_00445</name>
</gene>
<dbReference type="STRING" id="349521.HCH_00445"/>
<dbReference type="Proteomes" id="UP000000238">
    <property type="component" value="Chromosome"/>
</dbReference>
<reference evidence="2 3" key="1">
    <citation type="journal article" date="2005" name="Nucleic Acids Res.">
        <title>Genomic blueprint of Hahella chejuensis, a marine microbe producing an algicidal agent.</title>
        <authorList>
            <person name="Jeong H."/>
            <person name="Yim J.H."/>
            <person name="Lee C."/>
            <person name="Choi S.-H."/>
            <person name="Park Y.K."/>
            <person name="Yoon S.H."/>
            <person name="Hur C.-G."/>
            <person name="Kang H.-Y."/>
            <person name="Kim D."/>
            <person name="Lee H.H."/>
            <person name="Park K.H."/>
            <person name="Park S.-H."/>
            <person name="Park H.-S."/>
            <person name="Lee H.K."/>
            <person name="Oh T.K."/>
            <person name="Kim J.F."/>
        </authorList>
    </citation>
    <scope>NUCLEOTIDE SEQUENCE [LARGE SCALE GENOMIC DNA]</scope>
    <source>
        <strain evidence="2 3">KCTC 2396</strain>
    </source>
</reference>
<name>Q2SPR9_HAHCH</name>
<protein>
    <submittedName>
        <fullName evidence="2">Uncharacterized protein</fullName>
    </submittedName>
</protein>